<feature type="domain" description="ARID" evidence="8">
    <location>
        <begin position="84"/>
        <end position="176"/>
    </location>
</feature>
<feature type="compositionally biased region" description="Polar residues" evidence="7">
    <location>
        <begin position="373"/>
        <end position="386"/>
    </location>
</feature>
<dbReference type="GO" id="GO:0005634">
    <property type="term" value="C:nucleus"/>
    <property type="evidence" value="ECO:0007669"/>
    <property type="project" value="UniProtKB-SubCell"/>
</dbReference>
<feature type="compositionally biased region" description="Basic and acidic residues" evidence="7">
    <location>
        <begin position="212"/>
        <end position="230"/>
    </location>
</feature>
<keyword evidence="4" id="KW-0010">Activator</keyword>
<evidence type="ECO:0000256" key="2">
    <source>
        <dbReference type="ARBA" id="ARBA00023015"/>
    </source>
</evidence>
<dbReference type="Proteomes" id="UP000504632">
    <property type="component" value="Chromosome 1"/>
</dbReference>
<organism evidence="9 10">
    <name type="scientific">Chanos chanos</name>
    <name type="common">Milkfish</name>
    <name type="synonym">Mugil chanos</name>
    <dbReference type="NCBI Taxonomy" id="29144"/>
    <lineage>
        <taxon>Eukaryota</taxon>
        <taxon>Metazoa</taxon>
        <taxon>Chordata</taxon>
        <taxon>Craniata</taxon>
        <taxon>Vertebrata</taxon>
        <taxon>Euteleostomi</taxon>
        <taxon>Actinopterygii</taxon>
        <taxon>Neopterygii</taxon>
        <taxon>Teleostei</taxon>
        <taxon>Ostariophysi</taxon>
        <taxon>Gonorynchiformes</taxon>
        <taxon>Chanidae</taxon>
        <taxon>Chanos</taxon>
    </lineage>
</organism>
<keyword evidence="9" id="KW-1185">Reference proteome</keyword>
<reference evidence="10" key="1">
    <citation type="submission" date="2025-08" db="UniProtKB">
        <authorList>
            <consortium name="RefSeq"/>
        </authorList>
    </citation>
    <scope>IDENTIFICATION</scope>
</reference>
<dbReference type="PANTHER" id="PTHR13964">
    <property type="entry name" value="RBP-RELATED"/>
    <property type="match status" value="1"/>
</dbReference>
<keyword evidence="3" id="KW-0238">DNA-binding</keyword>
<feature type="region of interest" description="Disordered" evidence="7">
    <location>
        <begin position="175"/>
        <end position="230"/>
    </location>
</feature>
<evidence type="ECO:0000256" key="1">
    <source>
        <dbReference type="ARBA" id="ARBA00004123"/>
    </source>
</evidence>
<gene>
    <name evidence="10" type="primary">arid5a</name>
</gene>
<keyword evidence="6" id="KW-0539">Nucleus</keyword>
<dbReference type="CDD" id="cd16884">
    <property type="entry name" value="ARID_ARID5A"/>
    <property type="match status" value="1"/>
</dbReference>
<dbReference type="FunFam" id="1.10.150.60:FF:000004">
    <property type="entry name" value="AT-rich interactive domain-containing protein 5B"/>
    <property type="match status" value="1"/>
</dbReference>
<evidence type="ECO:0000256" key="4">
    <source>
        <dbReference type="ARBA" id="ARBA00023159"/>
    </source>
</evidence>
<dbReference type="SMART" id="SM00501">
    <property type="entry name" value="BRIGHT"/>
    <property type="match status" value="1"/>
</dbReference>
<proteinExistence type="predicted"/>
<dbReference type="FunCoup" id="A0A6J2URM1">
    <property type="interactions" value="796"/>
</dbReference>
<dbReference type="AlphaFoldDB" id="A0A6J2URM1"/>
<keyword evidence="5" id="KW-0804">Transcription</keyword>
<comment type="subcellular location">
    <subcellularLocation>
        <location evidence="1">Nucleus</location>
    </subcellularLocation>
</comment>
<accession>A0A6J2URM1</accession>
<evidence type="ECO:0000256" key="7">
    <source>
        <dbReference type="SAM" id="MobiDB-lite"/>
    </source>
</evidence>
<evidence type="ECO:0000313" key="10">
    <source>
        <dbReference type="RefSeq" id="XP_030621977.1"/>
    </source>
</evidence>
<dbReference type="InterPro" id="IPR051232">
    <property type="entry name" value="ARID/SWI1_ChromRemod"/>
</dbReference>
<dbReference type="SUPFAM" id="SSF46774">
    <property type="entry name" value="ARID-like"/>
    <property type="match status" value="1"/>
</dbReference>
<feature type="region of interest" description="Disordered" evidence="7">
    <location>
        <begin position="64"/>
        <end position="85"/>
    </location>
</feature>
<evidence type="ECO:0000259" key="8">
    <source>
        <dbReference type="PROSITE" id="PS51011"/>
    </source>
</evidence>
<evidence type="ECO:0000313" key="9">
    <source>
        <dbReference type="Proteomes" id="UP000504632"/>
    </source>
</evidence>
<feature type="region of interest" description="Disordered" evidence="7">
    <location>
        <begin position="20"/>
        <end position="39"/>
    </location>
</feature>
<feature type="compositionally biased region" description="Basic and acidic residues" evidence="7">
    <location>
        <begin position="194"/>
        <end position="204"/>
    </location>
</feature>
<dbReference type="PROSITE" id="PS51011">
    <property type="entry name" value="ARID"/>
    <property type="match status" value="1"/>
</dbReference>
<dbReference type="InterPro" id="IPR036431">
    <property type="entry name" value="ARID_dom_sf"/>
</dbReference>
<dbReference type="RefSeq" id="XP_030621977.1">
    <property type="nucleotide sequence ID" value="XM_030766117.1"/>
</dbReference>
<feature type="region of interest" description="Disordered" evidence="7">
    <location>
        <begin position="314"/>
        <end position="420"/>
    </location>
</feature>
<dbReference type="PANTHER" id="PTHR13964:SF25">
    <property type="entry name" value="AT-RICH INTERACTIVE DOMAIN-CONTAINING PROTEIN 5A"/>
    <property type="match status" value="1"/>
</dbReference>
<dbReference type="InterPro" id="IPR001606">
    <property type="entry name" value="ARID_dom"/>
</dbReference>
<dbReference type="Gene3D" id="1.10.150.60">
    <property type="entry name" value="ARID DNA-binding domain"/>
    <property type="match status" value="1"/>
</dbReference>
<dbReference type="Pfam" id="PF01388">
    <property type="entry name" value="ARID"/>
    <property type="match status" value="1"/>
</dbReference>
<evidence type="ECO:0000256" key="6">
    <source>
        <dbReference type="ARBA" id="ARBA00023242"/>
    </source>
</evidence>
<dbReference type="OrthoDB" id="1938591at2759"/>
<keyword evidence="2" id="KW-0805">Transcription regulation</keyword>
<evidence type="ECO:0000256" key="3">
    <source>
        <dbReference type="ARBA" id="ARBA00023125"/>
    </source>
</evidence>
<dbReference type="GO" id="GO:0000976">
    <property type="term" value="F:transcription cis-regulatory region binding"/>
    <property type="evidence" value="ECO:0007669"/>
    <property type="project" value="TreeGrafter"/>
</dbReference>
<feature type="region of interest" description="Disordered" evidence="7">
    <location>
        <begin position="456"/>
        <end position="483"/>
    </location>
</feature>
<feature type="compositionally biased region" description="Polar residues" evidence="7">
    <location>
        <begin position="403"/>
        <end position="418"/>
    </location>
</feature>
<sequence length="660" mass="73007">MNRSRFFGLSDLVDCLRRRERKDSSAVPPSADTRSHHSDESDTNAALLCMQHIAFIVNDCNTREMESSESTNGNEESSRSVQSETEERTFVTNLYRFMKDRGTPIERIPHLGFKQINLWKIYKAVETLGGYDSVTAQRLWKNVYDELGGSPGSTSAATCTRRHYERLVLPFERHLKGEEDKPLPPSKPRKQYKKSPEGKSNKTEAKRKRKLTDREGDRDSEKVGPDHHCEMGTCHLSAHWPASSDRSIPDHLDSHSDVVSVGDHSPIAACHMSHQAQGANPETCTRGTSVLLPPGPAEVISPLEKKKRLAQACLTVPTPPGGDDTAERPSVIHHSQPPTCTPHGRTRNSSEGSPLPLSSPSASVSRGSSPYSISSEDSVKTHSPSVAETEKRTPTHFSPGRPSVSSNVGVCKPQSQYPSIKDQTDFSRQHYKEFLQVSPSQGDCVSDKAQRNLPGWGADGRGGARASALKPPPISQYGSPAKPYWSPTASSFTKVLPKSADHWRPASTQPVYKLAHQPHSKRPMPEESLSHMKKAMYTLRFPDKKEKSKPVLAKPLPAPQPLLHPHPGLPYLPPPYDRTGRGDLSEPHLKALPIHPALIQAPLNLPQSQGHLAHRLPLGPIYPAAYESTLRAYPYSVPIWHPHATYSMANLQPFYPNTRL</sequence>
<dbReference type="CTD" id="10865"/>
<dbReference type="GeneID" id="115805510"/>
<name>A0A6J2URM1_CHACN</name>
<feature type="compositionally biased region" description="Low complexity" evidence="7">
    <location>
        <begin position="349"/>
        <end position="372"/>
    </location>
</feature>
<dbReference type="GO" id="GO:0006357">
    <property type="term" value="P:regulation of transcription by RNA polymerase II"/>
    <property type="evidence" value="ECO:0007669"/>
    <property type="project" value="TreeGrafter"/>
</dbReference>
<protein>
    <submittedName>
        <fullName evidence="10">AT-rich interactive domain-containing protein 5A</fullName>
    </submittedName>
</protein>
<dbReference type="InParanoid" id="A0A6J2URM1"/>
<dbReference type="SMART" id="SM01014">
    <property type="entry name" value="ARID"/>
    <property type="match status" value="1"/>
</dbReference>
<evidence type="ECO:0000256" key="5">
    <source>
        <dbReference type="ARBA" id="ARBA00023163"/>
    </source>
</evidence>